<evidence type="ECO:0000313" key="1">
    <source>
        <dbReference type="EMBL" id="KIM37340.1"/>
    </source>
</evidence>
<dbReference type="HOGENOM" id="CLU_049186_3_0_1"/>
<accession>A0A0C3BKU8</accession>
<protein>
    <submittedName>
        <fullName evidence="1">Uncharacterized protein</fullName>
    </submittedName>
</protein>
<evidence type="ECO:0000313" key="2">
    <source>
        <dbReference type="Proteomes" id="UP000053424"/>
    </source>
</evidence>
<dbReference type="STRING" id="686832.A0A0C3BKU8"/>
<name>A0A0C3BKU8_HEBCY</name>
<proteinExistence type="predicted"/>
<organism evidence="1 2">
    <name type="scientific">Hebeloma cylindrosporum</name>
    <dbReference type="NCBI Taxonomy" id="76867"/>
    <lineage>
        <taxon>Eukaryota</taxon>
        <taxon>Fungi</taxon>
        <taxon>Dikarya</taxon>
        <taxon>Basidiomycota</taxon>
        <taxon>Agaricomycotina</taxon>
        <taxon>Agaricomycetes</taxon>
        <taxon>Agaricomycetidae</taxon>
        <taxon>Agaricales</taxon>
        <taxon>Agaricineae</taxon>
        <taxon>Hymenogastraceae</taxon>
        <taxon>Hebeloma</taxon>
    </lineage>
</organism>
<sequence>MLSEKLDTTSMFAGIVAPDANKGLTVGRTFHIFDRFTSEEDLQDPEKRDYAASVIAVLHGFGEIHAMEELHGPHDIWFRELAIWLERDPADPINRYKLNSVDEIYRIGLPDVIVLTTPDPLGLPLPDPRYLSIHETCARVVHLSGLGDHIYEG</sequence>
<dbReference type="AlphaFoldDB" id="A0A0C3BKU8"/>
<gene>
    <name evidence="1" type="ORF">M413DRAFT_13481</name>
</gene>
<reference evidence="2" key="2">
    <citation type="submission" date="2015-01" db="EMBL/GenBank/DDBJ databases">
        <title>Evolutionary Origins and Diversification of the Mycorrhizal Mutualists.</title>
        <authorList>
            <consortium name="DOE Joint Genome Institute"/>
            <consortium name="Mycorrhizal Genomics Consortium"/>
            <person name="Kohler A."/>
            <person name="Kuo A."/>
            <person name="Nagy L.G."/>
            <person name="Floudas D."/>
            <person name="Copeland A."/>
            <person name="Barry K.W."/>
            <person name="Cichocki N."/>
            <person name="Veneault-Fourrey C."/>
            <person name="LaButti K."/>
            <person name="Lindquist E.A."/>
            <person name="Lipzen A."/>
            <person name="Lundell T."/>
            <person name="Morin E."/>
            <person name="Murat C."/>
            <person name="Riley R."/>
            <person name="Ohm R."/>
            <person name="Sun H."/>
            <person name="Tunlid A."/>
            <person name="Henrissat B."/>
            <person name="Grigoriev I.V."/>
            <person name="Hibbett D.S."/>
            <person name="Martin F."/>
        </authorList>
    </citation>
    <scope>NUCLEOTIDE SEQUENCE [LARGE SCALE GENOMIC DNA]</scope>
    <source>
        <strain evidence="2">h7</strain>
    </source>
</reference>
<keyword evidence="2" id="KW-1185">Reference proteome</keyword>
<dbReference type="EMBL" id="KN831798">
    <property type="protein sequence ID" value="KIM37340.1"/>
    <property type="molecule type" value="Genomic_DNA"/>
</dbReference>
<dbReference type="Proteomes" id="UP000053424">
    <property type="component" value="Unassembled WGS sequence"/>
</dbReference>
<reference evidence="1 2" key="1">
    <citation type="submission" date="2014-04" db="EMBL/GenBank/DDBJ databases">
        <authorList>
            <consortium name="DOE Joint Genome Institute"/>
            <person name="Kuo A."/>
            <person name="Gay G."/>
            <person name="Dore J."/>
            <person name="Kohler A."/>
            <person name="Nagy L.G."/>
            <person name="Floudas D."/>
            <person name="Copeland A."/>
            <person name="Barry K.W."/>
            <person name="Cichocki N."/>
            <person name="Veneault-Fourrey C."/>
            <person name="LaButti K."/>
            <person name="Lindquist E.A."/>
            <person name="Lipzen A."/>
            <person name="Lundell T."/>
            <person name="Morin E."/>
            <person name="Murat C."/>
            <person name="Sun H."/>
            <person name="Tunlid A."/>
            <person name="Henrissat B."/>
            <person name="Grigoriev I.V."/>
            <person name="Hibbett D.S."/>
            <person name="Martin F."/>
            <person name="Nordberg H.P."/>
            <person name="Cantor M.N."/>
            <person name="Hua S.X."/>
        </authorList>
    </citation>
    <scope>NUCLEOTIDE SEQUENCE [LARGE SCALE GENOMIC DNA]</scope>
    <source>
        <strain evidence="2">h7</strain>
    </source>
</reference>